<name>A0ABX1TM71_9GAMM</name>
<proteinExistence type="predicted"/>
<evidence type="ECO:0000313" key="3">
    <source>
        <dbReference type="Proteomes" id="UP000760480"/>
    </source>
</evidence>
<dbReference type="InterPro" id="IPR027417">
    <property type="entry name" value="P-loop_NTPase"/>
</dbReference>
<comment type="caution">
    <text evidence="2">The sequence shown here is derived from an EMBL/GenBank/DDBJ whole genome shotgun (WGS) entry which is preliminary data.</text>
</comment>
<dbReference type="InterPro" id="IPR049051">
    <property type="entry name" value="nSTAND2"/>
</dbReference>
<dbReference type="EMBL" id="SPMZ01000051">
    <property type="protein sequence ID" value="NMQ20517.1"/>
    <property type="molecule type" value="Genomic_DNA"/>
</dbReference>
<accession>A0ABX1TM71</accession>
<dbReference type="Gene3D" id="3.40.50.300">
    <property type="entry name" value="P-loop containing nucleotide triphosphate hydrolases"/>
    <property type="match status" value="1"/>
</dbReference>
<protein>
    <submittedName>
        <fullName evidence="2">ATP-binding protein</fullName>
    </submittedName>
</protein>
<keyword evidence="3" id="KW-1185">Reference proteome</keyword>
<gene>
    <name evidence="2" type="ORF">E4P82_15740</name>
</gene>
<dbReference type="Proteomes" id="UP000760480">
    <property type="component" value="Unassembled WGS sequence"/>
</dbReference>
<dbReference type="GO" id="GO:0005524">
    <property type="term" value="F:ATP binding"/>
    <property type="evidence" value="ECO:0007669"/>
    <property type="project" value="UniProtKB-KW"/>
</dbReference>
<reference evidence="2 3" key="1">
    <citation type="submission" date="2019-03" db="EMBL/GenBank/DDBJ databases">
        <title>Metabolic reconstructions from genomes of highly enriched 'Candidatus Accumulibacter' and 'Candidatus Competibacter' bioreactor populations.</title>
        <authorList>
            <person name="Annavajhala M.K."/>
            <person name="Welles L."/>
            <person name="Abbas B."/>
            <person name="Sorokin D."/>
            <person name="Park H."/>
            <person name="Van Loosdrecht M."/>
            <person name="Chandran K."/>
        </authorList>
    </citation>
    <scope>NUCLEOTIDE SEQUENCE [LARGE SCALE GENOMIC DNA]</scope>
    <source>
        <strain evidence="2 3">SBR_G</strain>
    </source>
</reference>
<feature type="domain" description="Novel STAND NTPase 2" evidence="1">
    <location>
        <begin position="24"/>
        <end position="251"/>
    </location>
</feature>
<keyword evidence="2" id="KW-0067">ATP-binding</keyword>
<dbReference type="Pfam" id="PF20702">
    <property type="entry name" value="nSTAND2"/>
    <property type="match status" value="1"/>
</dbReference>
<evidence type="ECO:0000259" key="1">
    <source>
        <dbReference type="Pfam" id="PF20702"/>
    </source>
</evidence>
<organism evidence="2 3">
    <name type="scientific">Candidatus Competibacter phosphatis</name>
    <dbReference type="NCBI Taxonomy" id="221280"/>
    <lineage>
        <taxon>Bacteria</taxon>
        <taxon>Pseudomonadati</taxon>
        <taxon>Pseudomonadota</taxon>
        <taxon>Gammaproteobacteria</taxon>
        <taxon>Candidatus Competibacteraceae</taxon>
        <taxon>Candidatus Competibacter</taxon>
    </lineage>
</organism>
<evidence type="ECO:0000313" key="2">
    <source>
        <dbReference type="EMBL" id="NMQ20517.1"/>
    </source>
</evidence>
<dbReference type="SUPFAM" id="SSF52540">
    <property type="entry name" value="P-loop containing nucleoside triphosphate hydrolases"/>
    <property type="match status" value="1"/>
</dbReference>
<keyword evidence="2" id="KW-0547">Nucleotide-binding</keyword>
<sequence>MRRFFFGRAQILHEVLSVLRRPDKPGCVSLLGERRIGKSSLLNQIYQALGQEPDLVSIHATAQNWNQKSQQNFFAQLQQTIAQAISQTVQDQVRDYPDFRDFILALAQDRRFRFVLILDEFEVMAGNPNFNADFFRNMRALGNEPEPRFGYLVSSRRPLKTLCRDNKKIDESSFWNIFDPRAVVGLLSEQEARDLVAKPFQCSLSPDKQPDLGQLWRDHIKPLSGHHPALIQIVAARYWNARDGSYDPDLLGIVTDIREYLEDFWYRRGQEELGVFDSCGCRPLATTQPDSHRFDPSWPTHNR</sequence>